<evidence type="ECO:0000259" key="11">
    <source>
        <dbReference type="Pfam" id="PF00768"/>
    </source>
</evidence>
<evidence type="ECO:0000313" key="13">
    <source>
        <dbReference type="Proteomes" id="UP000480185"/>
    </source>
</evidence>
<dbReference type="PANTHER" id="PTHR21581:SF33">
    <property type="entry name" value="D-ALANYL-D-ALANINE CARBOXYPEPTIDASE DACB"/>
    <property type="match status" value="1"/>
</dbReference>
<dbReference type="PRINTS" id="PR00725">
    <property type="entry name" value="DADACBPTASE1"/>
</dbReference>
<evidence type="ECO:0000313" key="12">
    <source>
        <dbReference type="EMBL" id="MRG86452.1"/>
    </source>
</evidence>
<protein>
    <submittedName>
        <fullName evidence="12">D-alanyl-D-alanine carboxypeptidase</fullName>
    </submittedName>
</protein>
<gene>
    <name evidence="12" type="ORF">GH754_08925</name>
</gene>
<keyword evidence="5" id="KW-0573">Peptidoglycan synthesis</keyword>
<keyword evidence="3" id="KW-0378">Hydrolase</keyword>
<evidence type="ECO:0000256" key="3">
    <source>
        <dbReference type="ARBA" id="ARBA00022801"/>
    </source>
</evidence>
<feature type="domain" description="Peptidase S11 D-alanyl-D-alanine carboxypeptidase A N-terminal" evidence="11">
    <location>
        <begin position="22"/>
        <end position="246"/>
    </location>
</feature>
<dbReference type="AlphaFoldDB" id="A0A6G1X688"/>
<dbReference type="Gene3D" id="3.40.710.10">
    <property type="entry name" value="DD-peptidase/beta-lactamase superfamily"/>
    <property type="match status" value="1"/>
</dbReference>
<evidence type="ECO:0000256" key="6">
    <source>
        <dbReference type="ARBA" id="ARBA00023316"/>
    </source>
</evidence>
<dbReference type="GO" id="GO:0008360">
    <property type="term" value="P:regulation of cell shape"/>
    <property type="evidence" value="ECO:0007669"/>
    <property type="project" value="UniProtKB-KW"/>
</dbReference>
<dbReference type="InterPro" id="IPR001967">
    <property type="entry name" value="Peptidase_S11_N"/>
</dbReference>
<feature type="signal peptide" evidence="10">
    <location>
        <begin position="1"/>
        <end position="24"/>
    </location>
</feature>
<evidence type="ECO:0000256" key="4">
    <source>
        <dbReference type="ARBA" id="ARBA00022960"/>
    </source>
</evidence>
<sequence>MKLLIMVITILIIHLTWFPTSSHAAPGVSAENAVLMEQESGRMLFGKNPHQKKSIASITKIMTAIVAIENGNLDEKVTVSEKAVRTEGSSIYLKPDDKVKLIDLIYGLMLRSGNDAAVAIAEHVGGSIEGFAHLMNEKARWIGMNNSHFANPHGLEQDGHYSTAYDMALLTKYAMNNEQFAKISGTKKYKAETEKYPWHNKNKMLTRYYKYCTGGKTGFTRKAGRTLVSTAKKEDMNLIVVTLNASDDWNDHTSLFEWGYNTFDLQLIRDLGEMEIPLPGGETVTGEIINPVVLPLTESESEQIKDTTYIKKDFQPEVDEIIGKQVFKLDNQVLAERNIIQEPPLPKEESLLEKARSLFNQLSGVF</sequence>
<evidence type="ECO:0000256" key="5">
    <source>
        <dbReference type="ARBA" id="ARBA00022984"/>
    </source>
</evidence>
<organism evidence="12 13">
    <name type="scientific">Salinibacillus xinjiangensis</name>
    <dbReference type="NCBI Taxonomy" id="1229268"/>
    <lineage>
        <taxon>Bacteria</taxon>
        <taxon>Bacillati</taxon>
        <taxon>Bacillota</taxon>
        <taxon>Bacilli</taxon>
        <taxon>Bacillales</taxon>
        <taxon>Bacillaceae</taxon>
        <taxon>Salinibacillus</taxon>
    </lineage>
</organism>
<feature type="active site" evidence="7">
    <location>
        <position position="112"/>
    </location>
</feature>
<reference evidence="12 13" key="1">
    <citation type="submission" date="2019-11" db="EMBL/GenBank/DDBJ databases">
        <authorList>
            <person name="Li J."/>
        </authorList>
    </citation>
    <scope>NUCLEOTIDE SEQUENCE [LARGE SCALE GENOMIC DNA]</scope>
    <source>
        <strain evidence="12 13">J4</strain>
    </source>
</reference>
<keyword evidence="12" id="KW-0645">Protease</keyword>
<dbReference type="SUPFAM" id="SSF56601">
    <property type="entry name" value="beta-lactamase/transpeptidase-like"/>
    <property type="match status" value="1"/>
</dbReference>
<keyword evidence="12" id="KW-0121">Carboxypeptidase</keyword>
<evidence type="ECO:0000256" key="2">
    <source>
        <dbReference type="ARBA" id="ARBA00022729"/>
    </source>
</evidence>
<dbReference type="Pfam" id="PF00768">
    <property type="entry name" value="Peptidase_S11"/>
    <property type="match status" value="1"/>
</dbReference>
<proteinExistence type="inferred from homology"/>
<evidence type="ECO:0000256" key="9">
    <source>
        <dbReference type="RuleBase" id="RU004016"/>
    </source>
</evidence>
<evidence type="ECO:0000256" key="10">
    <source>
        <dbReference type="SAM" id="SignalP"/>
    </source>
</evidence>
<name>A0A6G1X688_9BACI</name>
<comment type="similarity">
    <text evidence="1 9">Belongs to the peptidase S11 family.</text>
</comment>
<keyword evidence="13" id="KW-1185">Reference proteome</keyword>
<accession>A0A6G1X688</accession>
<feature type="chain" id="PRO_5026170492" evidence="10">
    <location>
        <begin position="25"/>
        <end position="366"/>
    </location>
</feature>
<comment type="caution">
    <text evidence="12">The sequence shown here is derived from an EMBL/GenBank/DDBJ whole genome shotgun (WGS) entry which is preliminary data.</text>
</comment>
<dbReference type="EMBL" id="WJNH01000005">
    <property type="protein sequence ID" value="MRG86452.1"/>
    <property type="molecule type" value="Genomic_DNA"/>
</dbReference>
<feature type="binding site" evidence="8">
    <location>
        <position position="216"/>
    </location>
    <ligand>
        <name>substrate</name>
    </ligand>
</feature>
<feature type="active site" description="Proton acceptor" evidence="7">
    <location>
        <position position="60"/>
    </location>
</feature>
<evidence type="ECO:0000256" key="1">
    <source>
        <dbReference type="ARBA" id="ARBA00007164"/>
    </source>
</evidence>
<dbReference type="GO" id="GO:0006508">
    <property type="term" value="P:proteolysis"/>
    <property type="evidence" value="ECO:0007669"/>
    <property type="project" value="InterPro"/>
</dbReference>
<dbReference type="InterPro" id="IPR018044">
    <property type="entry name" value="Peptidase_S11"/>
</dbReference>
<evidence type="ECO:0000256" key="7">
    <source>
        <dbReference type="PIRSR" id="PIRSR618044-1"/>
    </source>
</evidence>
<dbReference type="PANTHER" id="PTHR21581">
    <property type="entry name" value="D-ALANYL-D-ALANINE CARBOXYPEPTIDASE"/>
    <property type="match status" value="1"/>
</dbReference>
<keyword evidence="2 10" id="KW-0732">Signal</keyword>
<feature type="active site" description="Acyl-ester intermediate" evidence="7">
    <location>
        <position position="57"/>
    </location>
</feature>
<keyword evidence="4" id="KW-0133">Cell shape</keyword>
<keyword evidence="6" id="KW-0961">Cell wall biogenesis/degradation</keyword>
<dbReference type="InterPro" id="IPR012338">
    <property type="entry name" value="Beta-lactam/transpept-like"/>
</dbReference>
<evidence type="ECO:0000256" key="8">
    <source>
        <dbReference type="PIRSR" id="PIRSR618044-2"/>
    </source>
</evidence>
<dbReference type="GO" id="GO:0009252">
    <property type="term" value="P:peptidoglycan biosynthetic process"/>
    <property type="evidence" value="ECO:0007669"/>
    <property type="project" value="UniProtKB-KW"/>
</dbReference>
<dbReference type="GO" id="GO:0071555">
    <property type="term" value="P:cell wall organization"/>
    <property type="evidence" value="ECO:0007669"/>
    <property type="project" value="UniProtKB-KW"/>
</dbReference>
<dbReference type="GO" id="GO:0009002">
    <property type="term" value="F:serine-type D-Ala-D-Ala carboxypeptidase activity"/>
    <property type="evidence" value="ECO:0007669"/>
    <property type="project" value="InterPro"/>
</dbReference>
<dbReference type="Proteomes" id="UP000480185">
    <property type="component" value="Unassembled WGS sequence"/>
</dbReference>